<dbReference type="AlphaFoldDB" id="A0A8H7RU53"/>
<name>A0A8H7RU53_9FUNG</name>
<feature type="compositionally biased region" description="Low complexity" evidence="1">
    <location>
        <begin position="456"/>
        <end position="470"/>
    </location>
</feature>
<evidence type="ECO:0000256" key="1">
    <source>
        <dbReference type="SAM" id="MobiDB-lite"/>
    </source>
</evidence>
<comment type="caution">
    <text evidence="2">The sequence shown here is derived from an EMBL/GenBank/DDBJ whole genome shotgun (WGS) entry which is preliminary data.</text>
</comment>
<feature type="region of interest" description="Disordered" evidence="1">
    <location>
        <begin position="55"/>
        <end position="88"/>
    </location>
</feature>
<proteinExistence type="predicted"/>
<organism evidence="2 3">
    <name type="scientific">Circinella minor</name>
    <dbReference type="NCBI Taxonomy" id="1195481"/>
    <lineage>
        <taxon>Eukaryota</taxon>
        <taxon>Fungi</taxon>
        <taxon>Fungi incertae sedis</taxon>
        <taxon>Mucoromycota</taxon>
        <taxon>Mucoromycotina</taxon>
        <taxon>Mucoromycetes</taxon>
        <taxon>Mucorales</taxon>
        <taxon>Lichtheimiaceae</taxon>
        <taxon>Circinella</taxon>
    </lineage>
</organism>
<reference evidence="2 3" key="1">
    <citation type="submission" date="2020-12" db="EMBL/GenBank/DDBJ databases">
        <title>Metabolic potential, ecology and presence of endohyphal bacteria is reflected in genomic diversity of Mucoromycotina.</title>
        <authorList>
            <person name="Muszewska A."/>
            <person name="Okrasinska A."/>
            <person name="Steczkiewicz K."/>
            <person name="Drgas O."/>
            <person name="Orlowska M."/>
            <person name="Perlinska-Lenart U."/>
            <person name="Aleksandrzak-Piekarczyk T."/>
            <person name="Szatraj K."/>
            <person name="Zielenkiewicz U."/>
            <person name="Pilsyk S."/>
            <person name="Malc E."/>
            <person name="Mieczkowski P."/>
            <person name="Kruszewska J.S."/>
            <person name="Biernat P."/>
            <person name="Pawlowska J."/>
        </authorList>
    </citation>
    <scope>NUCLEOTIDE SEQUENCE [LARGE SCALE GENOMIC DNA]</scope>
    <source>
        <strain evidence="2 3">CBS 142.35</strain>
    </source>
</reference>
<protein>
    <submittedName>
        <fullName evidence="2">Uncharacterized protein</fullName>
    </submittedName>
</protein>
<dbReference type="EMBL" id="JAEPRB010000329">
    <property type="protein sequence ID" value="KAG2217084.1"/>
    <property type="molecule type" value="Genomic_DNA"/>
</dbReference>
<evidence type="ECO:0000313" key="2">
    <source>
        <dbReference type="EMBL" id="KAG2217084.1"/>
    </source>
</evidence>
<dbReference type="Proteomes" id="UP000646827">
    <property type="component" value="Unassembled WGS sequence"/>
</dbReference>
<dbReference type="OrthoDB" id="2253830at2759"/>
<evidence type="ECO:0000313" key="3">
    <source>
        <dbReference type="Proteomes" id="UP000646827"/>
    </source>
</evidence>
<feature type="region of interest" description="Disordered" evidence="1">
    <location>
        <begin position="446"/>
        <end position="470"/>
    </location>
</feature>
<sequence length="470" mass="53726">MANKDIDARFNVALSNYFDSTENPTLEHFVTTEISGNPDWYKALLSYINNQSAGADKSVSQEPINSPSSSIPSKSSPSSTTTTNSSRHLLSESEIEYINSVYQGLSNENMWTLSTGTKVEKVMQKCASENKLEQGAHSLIIDPLDPVWEFYFTDDEREELSNFKAPKLPPMSSKMEEYLQEFDDLVTWDELWKKVNELVVDIKKDPEVYWLRTSIINALELYHCDFFKKGVKSEADILHRVWRIIYLCFDNDSRITVTSGEKTSYASALRKKCIQNDEKESPRRFFGTRTDLIFYTPLTMNEFGTTEIGLNSRTDSNKAINELELKCPKTMKDMLLRNIRLYPGIQRDLVTCGFNISGLYINQLVMDNPSGYVCRLSRLPEELQYPEEPCDFIELIKPILRIIYGTKVQMETTLKKIKNKKAQDGVLSYGFKKPIDVLPLPSCFTPIPTPRKRKPSTSSLSDNSLSSNKK</sequence>
<feature type="compositionally biased region" description="Low complexity" evidence="1">
    <location>
        <begin position="63"/>
        <end position="86"/>
    </location>
</feature>
<keyword evidence="3" id="KW-1185">Reference proteome</keyword>
<accession>A0A8H7RU53</accession>
<gene>
    <name evidence="2" type="ORF">INT45_004073</name>
</gene>